<comment type="function">
    <text evidence="5">Required for morphogenesis and for the elongation of the flagellar filament by facilitating polymerization of the flagellin monomers at the tip of growing filament. Forms a capping structure, which prevents flagellin subunits (transported through the central channel of the flagellum) from leaking out without polymerization at the distal end.</text>
</comment>
<evidence type="ECO:0000256" key="5">
    <source>
        <dbReference type="RuleBase" id="RU362066"/>
    </source>
</evidence>
<dbReference type="GO" id="GO:0009424">
    <property type="term" value="C:bacterial-type flagellum hook"/>
    <property type="evidence" value="ECO:0007669"/>
    <property type="project" value="UniProtKB-UniRule"/>
</dbReference>
<gene>
    <name evidence="8" type="ORF">DNH61_00855</name>
</gene>
<evidence type="ECO:0000259" key="7">
    <source>
        <dbReference type="Pfam" id="PF07195"/>
    </source>
</evidence>
<evidence type="ECO:0000256" key="1">
    <source>
        <dbReference type="ARBA" id="ARBA00009764"/>
    </source>
</evidence>
<dbReference type="PANTHER" id="PTHR30288:SF0">
    <property type="entry name" value="FLAGELLAR HOOK-ASSOCIATED PROTEIN 2"/>
    <property type="match status" value="1"/>
</dbReference>
<dbReference type="Pfam" id="PF07195">
    <property type="entry name" value="FliD_C"/>
    <property type="match status" value="1"/>
</dbReference>
<dbReference type="InterPro" id="IPR040026">
    <property type="entry name" value="FliD"/>
</dbReference>
<dbReference type="InterPro" id="IPR003481">
    <property type="entry name" value="FliD_N"/>
</dbReference>
<proteinExistence type="inferred from homology"/>
<dbReference type="GO" id="GO:0007155">
    <property type="term" value="P:cell adhesion"/>
    <property type="evidence" value="ECO:0007669"/>
    <property type="project" value="InterPro"/>
</dbReference>
<comment type="similarity">
    <text evidence="1 5">Belongs to the FliD family.</text>
</comment>
<evidence type="ECO:0000256" key="4">
    <source>
        <dbReference type="ARBA" id="ARBA00023143"/>
    </source>
</evidence>
<keyword evidence="8" id="KW-0969">Cilium</keyword>
<evidence type="ECO:0000259" key="6">
    <source>
        <dbReference type="Pfam" id="PF02465"/>
    </source>
</evidence>
<dbReference type="OrthoDB" id="9776025at2"/>
<accession>A0A2W1M1P5</accession>
<dbReference type="RefSeq" id="WP_111144804.1">
    <property type="nucleotide sequence ID" value="NZ_QKRB01000006.1"/>
</dbReference>
<comment type="caution">
    <text evidence="8">The sequence shown here is derived from an EMBL/GenBank/DDBJ whole genome shotgun (WGS) entry which is preliminary data.</text>
</comment>
<keyword evidence="3" id="KW-0175">Coiled coil</keyword>
<keyword evidence="5" id="KW-0964">Secreted</keyword>
<feature type="domain" description="Flagellar hook-associated protein 2 C-terminal" evidence="7">
    <location>
        <begin position="221"/>
        <end position="495"/>
    </location>
</feature>
<evidence type="ECO:0000256" key="2">
    <source>
        <dbReference type="ARBA" id="ARBA00011255"/>
    </source>
</evidence>
<keyword evidence="8" id="KW-0282">Flagellum</keyword>
<dbReference type="InterPro" id="IPR010809">
    <property type="entry name" value="FliD_C"/>
</dbReference>
<organism evidence="8 9">
    <name type="scientific">Paenibacillus sambharensis</name>
    <dbReference type="NCBI Taxonomy" id="1803190"/>
    <lineage>
        <taxon>Bacteria</taxon>
        <taxon>Bacillati</taxon>
        <taxon>Bacillota</taxon>
        <taxon>Bacilli</taxon>
        <taxon>Bacillales</taxon>
        <taxon>Paenibacillaceae</taxon>
        <taxon>Paenibacillus</taxon>
    </lineage>
</organism>
<comment type="subunit">
    <text evidence="2 5">Homopentamer.</text>
</comment>
<keyword evidence="4 5" id="KW-0975">Bacterial flagellum</keyword>
<dbReference type="Pfam" id="PF02465">
    <property type="entry name" value="FliD_N"/>
    <property type="match status" value="1"/>
</dbReference>
<reference evidence="8 9" key="1">
    <citation type="submission" date="2018-06" db="EMBL/GenBank/DDBJ databases">
        <title>Paenibacillus imtechensis sp. nov.</title>
        <authorList>
            <person name="Pinnaka A.K."/>
            <person name="Singh H."/>
            <person name="Kaur M."/>
        </authorList>
    </citation>
    <scope>NUCLEOTIDE SEQUENCE [LARGE SCALE GENOMIC DNA]</scope>
    <source>
        <strain evidence="8 9">SMB1</strain>
    </source>
</reference>
<dbReference type="GO" id="GO:0071973">
    <property type="term" value="P:bacterial-type flagellum-dependent cell motility"/>
    <property type="evidence" value="ECO:0007669"/>
    <property type="project" value="TreeGrafter"/>
</dbReference>
<dbReference type="EMBL" id="QKRB01000006">
    <property type="protein sequence ID" value="PZD97841.1"/>
    <property type="molecule type" value="Genomic_DNA"/>
</dbReference>
<evidence type="ECO:0000256" key="3">
    <source>
        <dbReference type="ARBA" id="ARBA00023054"/>
    </source>
</evidence>
<name>A0A2W1M1P5_9BACL</name>
<dbReference type="PANTHER" id="PTHR30288">
    <property type="entry name" value="FLAGELLAR CAP/ASSEMBLY PROTEIN FLID"/>
    <property type="match status" value="1"/>
</dbReference>
<dbReference type="GO" id="GO:0009421">
    <property type="term" value="C:bacterial-type flagellum filament cap"/>
    <property type="evidence" value="ECO:0007669"/>
    <property type="project" value="InterPro"/>
</dbReference>
<dbReference type="Proteomes" id="UP000249522">
    <property type="component" value="Unassembled WGS sequence"/>
</dbReference>
<feature type="domain" description="Flagellar hook-associated protein 2 N-terminal" evidence="6">
    <location>
        <begin position="8"/>
        <end position="105"/>
    </location>
</feature>
<keyword evidence="9" id="KW-1185">Reference proteome</keyword>
<evidence type="ECO:0000313" key="8">
    <source>
        <dbReference type="EMBL" id="PZD97841.1"/>
    </source>
</evidence>
<keyword evidence="8" id="KW-0966">Cell projection</keyword>
<dbReference type="GO" id="GO:0005576">
    <property type="term" value="C:extracellular region"/>
    <property type="evidence" value="ECO:0007669"/>
    <property type="project" value="UniProtKB-SubCell"/>
</dbReference>
<sequence length="504" mass="54669">MRISGFASGLDIDEIVTNLMRAKRLPVDKLTKQKVSLEWQREQYREINSKIVDFRNNKLFNYSLTSSINAKQVNISGNTTAVSAKTTPNAVAGSMTIEVASLATATSVQSVAGQGIGTVDTSLTLSQLKAANPNFTYTADAQGKTTITINNTDIVLDENKDTLRTMITAINNSTTAGVNAFLDSTTGEISISAKNPGATSAATIAPNGLLDSFNLDAVTAGTDAQIKINGISTTRSSNTFTENGVEITLNNPTGTTAATLNVVTNTDKIVDTIKSFITDYNNLLDSVNAKLGEERFRTYQPLTSEEKKELTEDEIKMWESKAKSGLIRRDNVLSTMVNNMRLASMTNVNVAGEDIHLAEMGIGTGKWQDRGKLVIEDESKLRQMIEADPNKVVSFFTQKTTVTDPTLKVSPTNPDSGLFNRLSNSLLSAVEQLAKKAGTSQYSSDVAAAFSSASNMGEQLRSIDNRIGDWNKRLAIIENRYYKQFTAMETAMNRFSAQASSLFS</sequence>
<protein>
    <recommendedName>
        <fullName evidence="5">Flagellar hook-associated protein 2</fullName>
        <shortName evidence="5">HAP2</shortName>
    </recommendedName>
    <alternativeName>
        <fullName evidence="5">Flagellar cap protein</fullName>
    </alternativeName>
</protein>
<evidence type="ECO:0000313" key="9">
    <source>
        <dbReference type="Proteomes" id="UP000249522"/>
    </source>
</evidence>
<dbReference type="AlphaFoldDB" id="A0A2W1M1P5"/>
<comment type="subcellular location">
    <subcellularLocation>
        <location evidence="5">Secreted</location>
    </subcellularLocation>
    <subcellularLocation>
        <location evidence="5">Bacterial flagellum</location>
    </subcellularLocation>
</comment>